<name>A0ACA9S5Q9_9GLOM</name>
<dbReference type="Proteomes" id="UP000789920">
    <property type="component" value="Unassembled WGS sequence"/>
</dbReference>
<keyword evidence="2" id="KW-1185">Reference proteome</keyword>
<accession>A0ACA9S5Q9</accession>
<evidence type="ECO:0000313" key="1">
    <source>
        <dbReference type="EMBL" id="CAG8824539.1"/>
    </source>
</evidence>
<sequence length="237" mass="27540">MATETCYTIIHQDDSLDQPSLQELKTALEKGSEEAKIDTMKKILVTMLNGDPLPQLLMHVIRFVMPSKNKTLKKLLHFYWEICPKTNPDGKLKQEMILAHFTGHVVINILVNERNFHACYNLFSNALRNDLQHPNEYIRGATLRFLCKLREPELLEPLLPSCRSCLEHRHSYVRKNAVFAIYTIYKHFEYLIPDAPELIQSFLAAEADQTCKRNAFVMLCNTNQLRAVEYLNDVFDQ</sequence>
<organism evidence="1 2">
    <name type="scientific">Racocetra persica</name>
    <dbReference type="NCBI Taxonomy" id="160502"/>
    <lineage>
        <taxon>Eukaryota</taxon>
        <taxon>Fungi</taxon>
        <taxon>Fungi incertae sedis</taxon>
        <taxon>Mucoromycota</taxon>
        <taxon>Glomeromycotina</taxon>
        <taxon>Glomeromycetes</taxon>
        <taxon>Diversisporales</taxon>
        <taxon>Gigasporaceae</taxon>
        <taxon>Racocetra</taxon>
    </lineage>
</organism>
<reference evidence="1" key="1">
    <citation type="submission" date="2021-06" db="EMBL/GenBank/DDBJ databases">
        <authorList>
            <person name="Kallberg Y."/>
            <person name="Tangrot J."/>
            <person name="Rosling A."/>
        </authorList>
    </citation>
    <scope>NUCLEOTIDE SEQUENCE</scope>
    <source>
        <strain evidence="1">MA461A</strain>
    </source>
</reference>
<proteinExistence type="predicted"/>
<feature type="non-terminal residue" evidence="1">
    <location>
        <position position="237"/>
    </location>
</feature>
<protein>
    <submittedName>
        <fullName evidence="1">6422_t:CDS:1</fullName>
    </submittedName>
</protein>
<gene>
    <name evidence="1" type="ORF">RPERSI_LOCUS26274</name>
</gene>
<comment type="caution">
    <text evidence="1">The sequence shown here is derived from an EMBL/GenBank/DDBJ whole genome shotgun (WGS) entry which is preliminary data.</text>
</comment>
<evidence type="ECO:0000313" key="2">
    <source>
        <dbReference type="Proteomes" id="UP000789920"/>
    </source>
</evidence>
<dbReference type="EMBL" id="CAJVQC010089089">
    <property type="protein sequence ID" value="CAG8824539.1"/>
    <property type="molecule type" value="Genomic_DNA"/>
</dbReference>